<evidence type="ECO:0000313" key="2">
    <source>
        <dbReference type="EMBL" id="KAF2791863.1"/>
    </source>
</evidence>
<sequence length="812" mass="92425">MDIDVSLNVRVPFNQKWEIHKPLLQRLYLEENFKLPKIKNIMRDEHDFDAEVHQYKYRFDKWGWKKSMSSKTKAGIVDKSQKRLNAGQGTVVRYQTRVVDTRKLIRFEKAQRKKQISAILFAPNDGRTFMNWNLPYRALLRHFPQLMDHPSPLAMSVSTPSDVSIASPAADTALSPGLAQAVSLRTARQNAALFVAGDFEGLLRVFSDEDKKVFSTWMYEFWYFGFITAKHWGRGPRHWTVDDLWQDFQYATSPGLLAPTPTAHLYSLDPRSPDSEHHAVMQASAPPLLCRWSIHISMVEYDDIEWLDEDAQAGSGDALSQAWPDQWLTEPLEQKLQDGLESNSFSTVQASQLPVDLGYISQTARKSQDEIWREGIGFAIMGRNFELLERMIKPQSPEERTALSKRDVRGIYPAHLAATYLDGGKTCCQIMELLFSVSNKFDRGAFDRDSKGHTVFDALMLRILRSHSDTPLEIVDDTLRGVQSYAGEEVDICGRWDAESDSYRKLIDGGAVKVPLSWKHKFCHTSIQAICHCIGECGFLPGTSGLFLKRCFSCGLKLELQPLHTMVLTAVQLLKNGMDGEDLFGMICCLFQLNVANINCDPSFSKSHVSTHLLQDGIDHDGCAHEELSPFELAMRVDVTAQQCGSPEAQKGWAAFVLILQQIEEQHRWHDGDRPELHEFPLMKEIFHEDGLGFPAPCEHIEGPDDRRAFGRNTRLGHVWAACQAEFLTYRRQQESHPWLSEHITIDAILECLQTGDSGVLPHVRNKMLGLYCACGLYEGWRTVSRREKACASYFSNLDDWHRTSFIESFDE</sequence>
<gene>
    <name evidence="2" type="ORF">K505DRAFT_247960</name>
</gene>
<dbReference type="AlphaFoldDB" id="A0A6A6X6X3"/>
<dbReference type="EMBL" id="MU001998">
    <property type="protein sequence ID" value="KAF2791863.1"/>
    <property type="molecule type" value="Genomic_DNA"/>
</dbReference>
<evidence type="ECO:0000313" key="3">
    <source>
        <dbReference type="Proteomes" id="UP000799757"/>
    </source>
</evidence>
<keyword evidence="3" id="KW-1185">Reference proteome</keyword>
<name>A0A6A6X6X3_9PLEO</name>
<protein>
    <recommendedName>
        <fullName evidence="1">Clr5 domain-containing protein</fullName>
    </recommendedName>
</protein>
<dbReference type="Proteomes" id="UP000799757">
    <property type="component" value="Unassembled WGS sequence"/>
</dbReference>
<dbReference type="PANTHER" id="PTHR38788">
    <property type="entry name" value="CLR5 DOMAIN-CONTAINING PROTEIN"/>
    <property type="match status" value="1"/>
</dbReference>
<dbReference type="PANTHER" id="PTHR38788:SF3">
    <property type="entry name" value="CLR5 DOMAIN-CONTAINING PROTEIN"/>
    <property type="match status" value="1"/>
</dbReference>
<dbReference type="InterPro" id="IPR025676">
    <property type="entry name" value="Clr5_dom"/>
</dbReference>
<accession>A0A6A6X6X3</accession>
<reference evidence="2" key="1">
    <citation type="journal article" date="2020" name="Stud. Mycol.">
        <title>101 Dothideomycetes genomes: a test case for predicting lifestyles and emergence of pathogens.</title>
        <authorList>
            <person name="Haridas S."/>
            <person name="Albert R."/>
            <person name="Binder M."/>
            <person name="Bloem J."/>
            <person name="Labutti K."/>
            <person name="Salamov A."/>
            <person name="Andreopoulos B."/>
            <person name="Baker S."/>
            <person name="Barry K."/>
            <person name="Bills G."/>
            <person name="Bluhm B."/>
            <person name="Cannon C."/>
            <person name="Castanera R."/>
            <person name="Culley D."/>
            <person name="Daum C."/>
            <person name="Ezra D."/>
            <person name="Gonzalez J."/>
            <person name="Henrissat B."/>
            <person name="Kuo A."/>
            <person name="Liang C."/>
            <person name="Lipzen A."/>
            <person name="Lutzoni F."/>
            <person name="Magnuson J."/>
            <person name="Mondo S."/>
            <person name="Nolan M."/>
            <person name="Ohm R."/>
            <person name="Pangilinan J."/>
            <person name="Park H.-J."/>
            <person name="Ramirez L."/>
            <person name="Alfaro M."/>
            <person name="Sun H."/>
            <person name="Tritt A."/>
            <person name="Yoshinaga Y."/>
            <person name="Zwiers L.-H."/>
            <person name="Turgeon B."/>
            <person name="Goodwin S."/>
            <person name="Spatafora J."/>
            <person name="Crous P."/>
            <person name="Grigoriev I."/>
        </authorList>
    </citation>
    <scope>NUCLEOTIDE SEQUENCE</scope>
    <source>
        <strain evidence="2">CBS 109.77</strain>
    </source>
</reference>
<feature type="domain" description="Clr5" evidence="1">
    <location>
        <begin position="15"/>
        <end position="66"/>
    </location>
</feature>
<evidence type="ECO:0000259" key="1">
    <source>
        <dbReference type="Pfam" id="PF14420"/>
    </source>
</evidence>
<dbReference type="Pfam" id="PF14420">
    <property type="entry name" value="Clr5"/>
    <property type="match status" value="1"/>
</dbReference>
<organism evidence="2 3">
    <name type="scientific">Melanomma pulvis-pyrius CBS 109.77</name>
    <dbReference type="NCBI Taxonomy" id="1314802"/>
    <lineage>
        <taxon>Eukaryota</taxon>
        <taxon>Fungi</taxon>
        <taxon>Dikarya</taxon>
        <taxon>Ascomycota</taxon>
        <taxon>Pezizomycotina</taxon>
        <taxon>Dothideomycetes</taxon>
        <taxon>Pleosporomycetidae</taxon>
        <taxon>Pleosporales</taxon>
        <taxon>Melanommataceae</taxon>
        <taxon>Melanomma</taxon>
    </lineage>
</organism>
<dbReference type="OrthoDB" id="539213at2759"/>
<proteinExistence type="predicted"/>